<dbReference type="InterPro" id="IPR000980">
    <property type="entry name" value="SH2"/>
</dbReference>
<dbReference type="EMBL" id="EAAA01001386">
    <property type="status" value="NOT_ANNOTATED_CDS"/>
    <property type="molecule type" value="Genomic_DNA"/>
</dbReference>
<dbReference type="PROSITE" id="PS50001">
    <property type="entry name" value="SH2"/>
    <property type="match status" value="1"/>
</dbReference>
<evidence type="ECO:0000256" key="1">
    <source>
        <dbReference type="PROSITE-ProRule" id="PRU00191"/>
    </source>
</evidence>
<accession>F7ANQ1</accession>
<keyword evidence="1" id="KW-0727">SH2 domain</keyword>
<dbReference type="AlphaFoldDB" id="F7ANQ1"/>
<reference evidence="4" key="1">
    <citation type="journal article" date="2002" name="Science">
        <title>The draft genome of Ciona intestinalis: insights into chordate and vertebrate origins.</title>
        <authorList>
            <person name="Dehal P."/>
            <person name="Satou Y."/>
            <person name="Campbell R.K."/>
            <person name="Chapman J."/>
            <person name="Degnan B."/>
            <person name="De Tomaso A."/>
            <person name="Davidson B."/>
            <person name="Di Gregorio A."/>
            <person name="Gelpke M."/>
            <person name="Goodstein D.M."/>
            <person name="Harafuji N."/>
            <person name="Hastings K.E."/>
            <person name="Ho I."/>
            <person name="Hotta K."/>
            <person name="Huang W."/>
            <person name="Kawashima T."/>
            <person name="Lemaire P."/>
            <person name="Martinez D."/>
            <person name="Meinertzhagen I.A."/>
            <person name="Necula S."/>
            <person name="Nonaka M."/>
            <person name="Putnam N."/>
            <person name="Rash S."/>
            <person name="Saiga H."/>
            <person name="Satake M."/>
            <person name="Terry A."/>
            <person name="Yamada L."/>
            <person name="Wang H.G."/>
            <person name="Awazu S."/>
            <person name="Azumi K."/>
            <person name="Boore J."/>
            <person name="Branno M."/>
            <person name="Chin-Bow S."/>
            <person name="DeSantis R."/>
            <person name="Doyle S."/>
            <person name="Francino P."/>
            <person name="Keys D.N."/>
            <person name="Haga S."/>
            <person name="Hayashi H."/>
            <person name="Hino K."/>
            <person name="Imai K.S."/>
            <person name="Inaba K."/>
            <person name="Kano S."/>
            <person name="Kobayashi K."/>
            <person name="Kobayashi M."/>
            <person name="Lee B.I."/>
            <person name="Makabe K.W."/>
            <person name="Manohar C."/>
            <person name="Matassi G."/>
            <person name="Medina M."/>
            <person name="Mochizuki Y."/>
            <person name="Mount S."/>
            <person name="Morishita T."/>
            <person name="Miura S."/>
            <person name="Nakayama A."/>
            <person name="Nishizaka S."/>
            <person name="Nomoto H."/>
            <person name="Ohta F."/>
            <person name="Oishi K."/>
            <person name="Rigoutsos I."/>
            <person name="Sano M."/>
            <person name="Sasaki A."/>
            <person name="Sasakura Y."/>
            <person name="Shoguchi E."/>
            <person name="Shin-i T."/>
            <person name="Spagnuolo A."/>
            <person name="Stainier D."/>
            <person name="Suzuki M.M."/>
            <person name="Tassy O."/>
            <person name="Takatori N."/>
            <person name="Tokuoka M."/>
            <person name="Yagi K."/>
            <person name="Yoshizaki F."/>
            <person name="Wada S."/>
            <person name="Zhang C."/>
            <person name="Hyatt P.D."/>
            <person name="Larimer F."/>
            <person name="Detter C."/>
            <person name="Doggett N."/>
            <person name="Glavina T."/>
            <person name="Hawkins T."/>
            <person name="Richardson P."/>
            <person name="Lucas S."/>
            <person name="Kohara Y."/>
            <person name="Levine M."/>
            <person name="Satoh N."/>
            <person name="Rokhsar D.S."/>
        </authorList>
    </citation>
    <scope>NUCLEOTIDE SEQUENCE [LARGE SCALE GENOMIC DNA]</scope>
</reference>
<dbReference type="Pfam" id="PF00017">
    <property type="entry name" value="SH2"/>
    <property type="match status" value="1"/>
</dbReference>
<dbReference type="Gene3D" id="3.30.505.10">
    <property type="entry name" value="SH2 domain"/>
    <property type="match status" value="1"/>
</dbReference>
<dbReference type="Proteomes" id="UP000008144">
    <property type="component" value="Chromosome 2"/>
</dbReference>
<reference evidence="3" key="3">
    <citation type="submission" date="2025-08" db="UniProtKB">
        <authorList>
            <consortium name="Ensembl"/>
        </authorList>
    </citation>
    <scope>IDENTIFICATION</scope>
</reference>
<name>F7ANQ1_CIOIN</name>
<dbReference type="InterPro" id="IPR036860">
    <property type="entry name" value="SH2_dom_sf"/>
</dbReference>
<feature type="domain" description="SH2" evidence="2">
    <location>
        <begin position="1"/>
        <end position="89"/>
    </location>
</feature>
<dbReference type="OMA" id="TIRHYMI"/>
<proteinExistence type="predicted"/>
<organism evidence="3 4">
    <name type="scientific">Ciona intestinalis</name>
    <name type="common">Transparent sea squirt</name>
    <name type="synonym">Ascidia intestinalis</name>
    <dbReference type="NCBI Taxonomy" id="7719"/>
    <lineage>
        <taxon>Eukaryota</taxon>
        <taxon>Metazoa</taxon>
        <taxon>Chordata</taxon>
        <taxon>Tunicata</taxon>
        <taxon>Ascidiacea</taxon>
        <taxon>Phlebobranchia</taxon>
        <taxon>Cionidae</taxon>
        <taxon>Ciona</taxon>
    </lineage>
</organism>
<dbReference type="Ensembl" id="ENSCINT00000015295.3">
    <property type="protein sequence ID" value="ENSCINP00000015295.3"/>
    <property type="gene ID" value="ENSCING00000007446.3"/>
</dbReference>
<dbReference type="GeneTree" id="ENSGT00390000004154"/>
<dbReference type="HOGENOM" id="CLU_2025893_0_0_1"/>
<dbReference type="SUPFAM" id="SSF55550">
    <property type="entry name" value="SH2 domain"/>
    <property type="match status" value="1"/>
</dbReference>
<protein>
    <recommendedName>
        <fullName evidence="2">SH2 domain-containing protein</fullName>
    </recommendedName>
</protein>
<keyword evidence="4" id="KW-1185">Reference proteome</keyword>
<evidence type="ECO:0000259" key="2">
    <source>
        <dbReference type="PROSITE" id="PS50001"/>
    </source>
</evidence>
<dbReference type="CDD" id="cd00173">
    <property type="entry name" value="SH2"/>
    <property type="match status" value="1"/>
</dbReference>
<evidence type="ECO:0000313" key="4">
    <source>
        <dbReference type="Proteomes" id="UP000008144"/>
    </source>
</evidence>
<evidence type="ECO:0000313" key="3">
    <source>
        <dbReference type="Ensembl" id="ENSCINP00000015295.3"/>
    </source>
</evidence>
<sequence length="122" mass="13920">MEKEEAERRLGSSVCDPGTYLIRFSDKEASKGGFVFSIKVTETTIRHYMIEGKPDTACNGNEYDAKLVLLPVQEGKENETFPNLVTLVEDRIRMHEFDGVKAKYVCRDLQFNAVFKGYKKTT</sequence>
<reference evidence="3" key="4">
    <citation type="submission" date="2025-09" db="UniProtKB">
        <authorList>
            <consortium name="Ensembl"/>
        </authorList>
    </citation>
    <scope>IDENTIFICATION</scope>
</reference>
<dbReference type="InParanoid" id="F7ANQ1"/>
<reference evidence="3" key="2">
    <citation type="journal article" date="2008" name="Genome Biol.">
        <title>Improved genome assembly and evidence-based global gene model set for the chordate Ciona intestinalis: new insight into intron and operon populations.</title>
        <authorList>
            <person name="Satou Y."/>
            <person name="Mineta K."/>
            <person name="Ogasawara M."/>
            <person name="Sasakura Y."/>
            <person name="Shoguchi E."/>
            <person name="Ueno K."/>
            <person name="Yamada L."/>
            <person name="Matsumoto J."/>
            <person name="Wasserscheid J."/>
            <person name="Dewar K."/>
            <person name="Wiley G.B."/>
            <person name="Macmil S.L."/>
            <person name="Roe B.A."/>
            <person name="Zeller R.W."/>
            <person name="Hastings K.E."/>
            <person name="Lemaire P."/>
            <person name="Lindquist E."/>
            <person name="Endo T."/>
            <person name="Hotta K."/>
            <person name="Inaba K."/>
        </authorList>
    </citation>
    <scope>NUCLEOTIDE SEQUENCE [LARGE SCALE GENOMIC DNA]</scope>
    <source>
        <strain evidence="3">wild type</strain>
    </source>
</reference>